<sequence>MITKPATNIMVNNDLVYPLPQQTTSKRVNEKLQSCSCPRRFLG</sequence>
<dbReference type="EMBL" id="FQ790302">
    <property type="protein sequence ID" value="CCD49423.1"/>
    <property type="molecule type" value="Genomic_DNA"/>
</dbReference>
<dbReference type="HOGENOM" id="CLU_3242050_0_0_1"/>
<accession>G2YA46</accession>
<evidence type="ECO:0000313" key="1">
    <source>
        <dbReference type="EMBL" id="CCD49423.1"/>
    </source>
</evidence>
<proteinExistence type="predicted"/>
<protein>
    <submittedName>
        <fullName evidence="1">Uncharacterized protein</fullName>
    </submittedName>
</protein>
<organism evidence="1 2">
    <name type="scientific">Botryotinia fuckeliana (strain T4)</name>
    <name type="common">Noble rot fungus</name>
    <name type="synonym">Botrytis cinerea</name>
    <dbReference type="NCBI Taxonomy" id="999810"/>
    <lineage>
        <taxon>Eukaryota</taxon>
        <taxon>Fungi</taxon>
        <taxon>Dikarya</taxon>
        <taxon>Ascomycota</taxon>
        <taxon>Pezizomycotina</taxon>
        <taxon>Leotiomycetes</taxon>
        <taxon>Helotiales</taxon>
        <taxon>Sclerotiniaceae</taxon>
        <taxon>Botrytis</taxon>
    </lineage>
</organism>
<dbReference type="Proteomes" id="UP000008177">
    <property type="component" value="Unplaced contigs"/>
</dbReference>
<reference evidence="2" key="1">
    <citation type="journal article" date="2011" name="PLoS Genet.">
        <title>Genomic analysis of the necrotrophic fungal pathogens Sclerotinia sclerotiorum and Botrytis cinerea.</title>
        <authorList>
            <person name="Amselem J."/>
            <person name="Cuomo C.A."/>
            <person name="van Kan J.A."/>
            <person name="Viaud M."/>
            <person name="Benito E.P."/>
            <person name="Couloux A."/>
            <person name="Coutinho P.M."/>
            <person name="de Vries R.P."/>
            <person name="Dyer P.S."/>
            <person name="Fillinger S."/>
            <person name="Fournier E."/>
            <person name="Gout L."/>
            <person name="Hahn M."/>
            <person name="Kohn L."/>
            <person name="Lapalu N."/>
            <person name="Plummer K.M."/>
            <person name="Pradier J.M."/>
            <person name="Quevillon E."/>
            <person name="Sharon A."/>
            <person name="Simon A."/>
            <person name="ten Have A."/>
            <person name="Tudzynski B."/>
            <person name="Tudzynski P."/>
            <person name="Wincker P."/>
            <person name="Andrew M."/>
            <person name="Anthouard V."/>
            <person name="Beever R.E."/>
            <person name="Beffa R."/>
            <person name="Benoit I."/>
            <person name="Bouzid O."/>
            <person name="Brault B."/>
            <person name="Chen Z."/>
            <person name="Choquer M."/>
            <person name="Collemare J."/>
            <person name="Cotton P."/>
            <person name="Danchin E.G."/>
            <person name="Da Silva C."/>
            <person name="Gautier A."/>
            <person name="Giraud C."/>
            <person name="Giraud T."/>
            <person name="Gonzalez C."/>
            <person name="Grossetete S."/>
            <person name="Guldener U."/>
            <person name="Henrissat B."/>
            <person name="Howlett B.J."/>
            <person name="Kodira C."/>
            <person name="Kretschmer M."/>
            <person name="Lappartient A."/>
            <person name="Leroch M."/>
            <person name="Levis C."/>
            <person name="Mauceli E."/>
            <person name="Neuveglise C."/>
            <person name="Oeser B."/>
            <person name="Pearson M."/>
            <person name="Poulain J."/>
            <person name="Poussereau N."/>
            <person name="Quesneville H."/>
            <person name="Rascle C."/>
            <person name="Schumacher J."/>
            <person name="Segurens B."/>
            <person name="Sexton A."/>
            <person name="Silva E."/>
            <person name="Sirven C."/>
            <person name="Soanes D.M."/>
            <person name="Talbot N.J."/>
            <person name="Templeton M."/>
            <person name="Yandava C."/>
            <person name="Yarden O."/>
            <person name="Zeng Q."/>
            <person name="Rollins J.A."/>
            <person name="Lebrun M.H."/>
            <person name="Dickman M."/>
        </authorList>
    </citation>
    <scope>NUCLEOTIDE SEQUENCE [LARGE SCALE GENOMIC DNA]</scope>
    <source>
        <strain evidence="2">T4</strain>
    </source>
</reference>
<name>G2YA46_BOTF4</name>
<evidence type="ECO:0000313" key="2">
    <source>
        <dbReference type="Proteomes" id="UP000008177"/>
    </source>
</evidence>
<dbReference type="InParanoid" id="G2YA46"/>
<dbReference type="AlphaFoldDB" id="G2YA46"/>
<gene>
    <name evidence="1" type="ORF">BofuT4_uP027930.1</name>
</gene>